<dbReference type="VEuPathDB" id="FungiDB:PTTG_09620"/>
<dbReference type="Proteomes" id="UP000005240">
    <property type="component" value="Unassembled WGS sequence"/>
</dbReference>
<sequence>MRLIIGGIPWYLLVCLHGSYVAADTASLRQKLAALRIDAVFPQDPDYEKVSAAYNKRFTYKPAAIVFPHNATEVANAVKVGVAEKIPVSPRSGGHSYAAYGLAGKNGALVIDLERLKHISVDKASGQALIGAGSRLGDIALGLNDHGGRAIPHGTCPHVGLGGHAAFGGYGFSSRMWGLTLDQITEHEIVLANGTIVTSSATVNPDLFWALRGAGSSFGIMTAMRFRTQPAPSQATNFVYEWTLDVGEFSNALIQLQIFCMSELPAQLGLESNLGKGEGGSGKLYLDLTGVWYGAENVLANVIRPFLSQMPTPAKKSVKTTSWIASLKGTADGQPLSTSGVDLRKEHDMFYAKSLTTPQSTPMSNSSILAFSKYLANQGHKSNTDWFVQFELYGGKNSAVTAVGEDETAFAQRSILFTIQFYASSKNASLPYPAEGFTLLDNMVDIIVNNNPSGWSYGAYANYVDDRLSSSQWKSQYYKKHYQRLTQIKRAYDPRNVFSLPQSITE</sequence>
<gene>
    <name evidence="8" type="ORF">PTTG_09620</name>
</gene>
<dbReference type="InterPro" id="IPR016169">
    <property type="entry name" value="FAD-bd_PCMH_sub2"/>
</dbReference>
<dbReference type="PROSITE" id="PS51387">
    <property type="entry name" value="FAD_PCMH"/>
    <property type="match status" value="1"/>
</dbReference>
<evidence type="ECO:0000256" key="3">
    <source>
        <dbReference type="ARBA" id="ARBA00022630"/>
    </source>
</evidence>
<dbReference type="OrthoDB" id="407275at2759"/>
<evidence type="ECO:0000259" key="7">
    <source>
        <dbReference type="PROSITE" id="PS51387"/>
    </source>
</evidence>
<dbReference type="AlphaFoldDB" id="A0A180H5A4"/>
<protein>
    <submittedName>
        <fullName evidence="9">FAD-binding PCMH-type domain-containing protein</fullName>
    </submittedName>
</protein>
<dbReference type="SUPFAM" id="SSF56176">
    <property type="entry name" value="FAD-binding/transporter-associated domain-like"/>
    <property type="match status" value="1"/>
</dbReference>
<dbReference type="GO" id="GO:0071949">
    <property type="term" value="F:FAD binding"/>
    <property type="evidence" value="ECO:0007669"/>
    <property type="project" value="InterPro"/>
</dbReference>
<evidence type="ECO:0000256" key="1">
    <source>
        <dbReference type="ARBA" id="ARBA00001974"/>
    </source>
</evidence>
<dbReference type="InterPro" id="IPR036318">
    <property type="entry name" value="FAD-bd_PCMH-like_sf"/>
</dbReference>
<dbReference type="Gene3D" id="3.30.465.10">
    <property type="match status" value="1"/>
</dbReference>
<dbReference type="Pfam" id="PF01565">
    <property type="entry name" value="FAD_binding_4"/>
    <property type="match status" value="1"/>
</dbReference>
<evidence type="ECO:0000256" key="2">
    <source>
        <dbReference type="ARBA" id="ARBA00005466"/>
    </source>
</evidence>
<dbReference type="InterPro" id="IPR006093">
    <property type="entry name" value="Oxy_OxRdtase_FAD_BS"/>
</dbReference>
<reference evidence="8" key="2">
    <citation type="submission" date="2016-05" db="EMBL/GenBank/DDBJ databases">
        <title>Comparative analysis highlights variable genome content of wheat rusts and divergence of the mating loci.</title>
        <authorList>
            <person name="Cuomo C.A."/>
            <person name="Bakkeren G."/>
            <person name="Szabo L."/>
            <person name="Khalil H."/>
            <person name="Joly D."/>
            <person name="Goldberg J."/>
            <person name="Young S."/>
            <person name="Zeng Q."/>
            <person name="Fellers J."/>
        </authorList>
    </citation>
    <scope>NUCLEOTIDE SEQUENCE [LARGE SCALE GENOMIC DNA]</scope>
    <source>
        <strain evidence="8">1-1 BBBD Race 1</strain>
    </source>
</reference>
<accession>A0A180H5A4</accession>
<keyword evidence="3" id="KW-0285">Flavoprotein</keyword>
<dbReference type="Pfam" id="PF08031">
    <property type="entry name" value="BBE"/>
    <property type="match status" value="1"/>
</dbReference>
<evidence type="ECO:0000256" key="6">
    <source>
        <dbReference type="SAM" id="SignalP"/>
    </source>
</evidence>
<dbReference type="InterPro" id="IPR006094">
    <property type="entry name" value="Oxid_FAD_bind_N"/>
</dbReference>
<dbReference type="GO" id="GO:0016491">
    <property type="term" value="F:oxidoreductase activity"/>
    <property type="evidence" value="ECO:0007669"/>
    <property type="project" value="UniProtKB-KW"/>
</dbReference>
<dbReference type="PANTHER" id="PTHR42973">
    <property type="entry name" value="BINDING OXIDOREDUCTASE, PUTATIVE (AFU_ORTHOLOGUE AFUA_1G17690)-RELATED"/>
    <property type="match status" value="1"/>
</dbReference>
<reference evidence="9 10" key="3">
    <citation type="journal article" date="2017" name="G3 (Bethesda)">
        <title>Comparative analysis highlights variable genome content of wheat rusts and divergence of the mating loci.</title>
        <authorList>
            <person name="Cuomo C.A."/>
            <person name="Bakkeren G."/>
            <person name="Khalil H.B."/>
            <person name="Panwar V."/>
            <person name="Joly D."/>
            <person name="Linning R."/>
            <person name="Sakthikumar S."/>
            <person name="Song X."/>
            <person name="Adiconis X."/>
            <person name="Fan L."/>
            <person name="Goldberg J.M."/>
            <person name="Levin J.Z."/>
            <person name="Young S."/>
            <person name="Zeng Q."/>
            <person name="Anikster Y."/>
            <person name="Bruce M."/>
            <person name="Wang M."/>
            <person name="Yin C."/>
            <person name="McCallum B."/>
            <person name="Szabo L.J."/>
            <person name="Hulbert S."/>
            <person name="Chen X."/>
            <person name="Fellers J.P."/>
        </authorList>
    </citation>
    <scope>NUCLEOTIDE SEQUENCE</scope>
    <source>
        <strain evidence="9">isolate 1-1 / race 1 (BBBD)</strain>
        <strain evidence="10">Isolate 1-1 / race 1 (BBBD)</strain>
    </source>
</reference>
<feature type="domain" description="FAD-binding PCMH-type" evidence="7">
    <location>
        <begin position="58"/>
        <end position="231"/>
    </location>
</feature>
<comment type="cofactor">
    <cofactor evidence="1">
        <name>FAD</name>
        <dbReference type="ChEBI" id="CHEBI:57692"/>
    </cofactor>
</comment>
<feature type="signal peptide" evidence="6">
    <location>
        <begin position="1"/>
        <end position="23"/>
    </location>
</feature>
<dbReference type="PANTHER" id="PTHR42973:SF39">
    <property type="entry name" value="FAD-BINDING PCMH-TYPE DOMAIN-CONTAINING PROTEIN"/>
    <property type="match status" value="1"/>
</dbReference>
<dbReference type="InterPro" id="IPR012951">
    <property type="entry name" value="BBE"/>
</dbReference>
<keyword evidence="6" id="KW-0732">Signal</keyword>
<keyword evidence="4" id="KW-0274">FAD</keyword>
<feature type="chain" id="PRO_5008110647" evidence="6">
    <location>
        <begin position="24"/>
        <end position="506"/>
    </location>
</feature>
<evidence type="ECO:0000256" key="4">
    <source>
        <dbReference type="ARBA" id="ARBA00022827"/>
    </source>
</evidence>
<dbReference type="EMBL" id="ADAS02000002">
    <property type="protein sequence ID" value="OAV99593.1"/>
    <property type="molecule type" value="Genomic_DNA"/>
</dbReference>
<evidence type="ECO:0000313" key="9">
    <source>
        <dbReference type="EnsemblFungi" id="PTTG_09620-t43_1-p1"/>
    </source>
</evidence>
<evidence type="ECO:0000256" key="5">
    <source>
        <dbReference type="ARBA" id="ARBA00023002"/>
    </source>
</evidence>
<organism evidence="8">
    <name type="scientific">Puccinia triticina (isolate 1-1 / race 1 (BBBD))</name>
    <name type="common">Brown leaf rust fungus</name>
    <dbReference type="NCBI Taxonomy" id="630390"/>
    <lineage>
        <taxon>Eukaryota</taxon>
        <taxon>Fungi</taxon>
        <taxon>Dikarya</taxon>
        <taxon>Basidiomycota</taxon>
        <taxon>Pucciniomycotina</taxon>
        <taxon>Pucciniomycetes</taxon>
        <taxon>Pucciniales</taxon>
        <taxon>Pucciniaceae</taxon>
        <taxon>Puccinia</taxon>
    </lineage>
</organism>
<comment type="similarity">
    <text evidence="2">Belongs to the oxygen-dependent FAD-linked oxidoreductase family.</text>
</comment>
<name>A0A180H5A4_PUCT1</name>
<dbReference type="EnsemblFungi" id="PTTG_09620-t43_1">
    <property type="protein sequence ID" value="PTTG_09620-t43_1-p1"/>
    <property type="gene ID" value="PTTG_09620"/>
</dbReference>
<dbReference type="PROSITE" id="PS00862">
    <property type="entry name" value="OX2_COVAL_FAD"/>
    <property type="match status" value="1"/>
</dbReference>
<reference evidence="8" key="1">
    <citation type="submission" date="2009-11" db="EMBL/GenBank/DDBJ databases">
        <authorList>
            <consortium name="The Broad Institute Genome Sequencing Platform"/>
            <person name="Ward D."/>
            <person name="Feldgarden M."/>
            <person name="Earl A."/>
            <person name="Young S.K."/>
            <person name="Zeng Q."/>
            <person name="Koehrsen M."/>
            <person name="Alvarado L."/>
            <person name="Berlin A."/>
            <person name="Bochicchio J."/>
            <person name="Borenstein D."/>
            <person name="Chapman S.B."/>
            <person name="Chen Z."/>
            <person name="Engels R."/>
            <person name="Freedman E."/>
            <person name="Gellesch M."/>
            <person name="Goldberg J."/>
            <person name="Griggs A."/>
            <person name="Gujja S."/>
            <person name="Heilman E."/>
            <person name="Heiman D."/>
            <person name="Hepburn T."/>
            <person name="Howarth C."/>
            <person name="Jen D."/>
            <person name="Larson L."/>
            <person name="Lewis B."/>
            <person name="Mehta T."/>
            <person name="Park D."/>
            <person name="Pearson M."/>
            <person name="Roberts A."/>
            <person name="Saif S."/>
            <person name="Shea T."/>
            <person name="Shenoy N."/>
            <person name="Sisk P."/>
            <person name="Stolte C."/>
            <person name="Sykes S."/>
            <person name="Thomson T."/>
            <person name="Walk T."/>
            <person name="White J."/>
            <person name="Yandava C."/>
            <person name="Izard J."/>
            <person name="Baranova O.V."/>
            <person name="Blanton J.M."/>
            <person name="Tanner A.C."/>
            <person name="Dewhirst F.E."/>
            <person name="Haas B."/>
            <person name="Nusbaum C."/>
            <person name="Birren B."/>
        </authorList>
    </citation>
    <scope>NUCLEOTIDE SEQUENCE [LARGE SCALE GENOMIC DNA]</scope>
    <source>
        <strain evidence="8">1-1 BBBD Race 1</strain>
    </source>
</reference>
<evidence type="ECO:0000313" key="8">
    <source>
        <dbReference type="EMBL" id="OAV99593.1"/>
    </source>
</evidence>
<dbReference type="InterPro" id="IPR050416">
    <property type="entry name" value="FAD-linked_Oxidoreductase"/>
</dbReference>
<reference evidence="9" key="4">
    <citation type="submission" date="2025-05" db="UniProtKB">
        <authorList>
            <consortium name="EnsemblFungi"/>
        </authorList>
    </citation>
    <scope>IDENTIFICATION</scope>
    <source>
        <strain evidence="9">isolate 1-1 / race 1 (BBBD)</strain>
    </source>
</reference>
<proteinExistence type="inferred from homology"/>
<dbReference type="Gene3D" id="3.40.462.20">
    <property type="match status" value="1"/>
</dbReference>
<keyword evidence="10" id="KW-1185">Reference proteome</keyword>
<dbReference type="InterPro" id="IPR016166">
    <property type="entry name" value="FAD-bd_PCMH"/>
</dbReference>
<evidence type="ECO:0000313" key="10">
    <source>
        <dbReference type="Proteomes" id="UP000005240"/>
    </source>
</evidence>
<keyword evidence="5" id="KW-0560">Oxidoreductase</keyword>